<accession>A0A0D7B4W0</accession>
<name>A0A0D7B4W0_9AGAR</name>
<keyword evidence="2" id="KW-1185">Reference proteome</keyword>
<protein>
    <recommendedName>
        <fullName evidence="3">F-box domain-containing protein</fullName>
    </recommendedName>
</protein>
<evidence type="ECO:0000313" key="2">
    <source>
        <dbReference type="Proteomes" id="UP000054007"/>
    </source>
</evidence>
<dbReference type="EMBL" id="KN880586">
    <property type="protein sequence ID" value="KIY65547.1"/>
    <property type="molecule type" value="Genomic_DNA"/>
</dbReference>
<organism evidence="1 2">
    <name type="scientific">Cylindrobasidium torrendii FP15055 ss-10</name>
    <dbReference type="NCBI Taxonomy" id="1314674"/>
    <lineage>
        <taxon>Eukaryota</taxon>
        <taxon>Fungi</taxon>
        <taxon>Dikarya</taxon>
        <taxon>Basidiomycota</taxon>
        <taxon>Agaricomycotina</taxon>
        <taxon>Agaricomycetes</taxon>
        <taxon>Agaricomycetidae</taxon>
        <taxon>Agaricales</taxon>
        <taxon>Marasmiineae</taxon>
        <taxon>Physalacriaceae</taxon>
        <taxon>Cylindrobasidium</taxon>
    </lineage>
</organism>
<sequence>MAISLDFPDDILERIFQYFCLCDADSRDWDPHGEWNVSNINDPPVFERPPQHILSGVCSHWYYAVRAFTSLWESISVVFNKRTSNAQWTLIEHAVLEGLVKSRDAPLTLRIIDTGFPSSRKPRPQLMHVFKSLLECSSRWKSFRLQTRNPTLLHAAAFPTRLDLGILEELRIIQSVMYEMPQAFKHVPNLIRVTAVNITNLNLPWHQIKEITIQNERPEIVCNVIHKCLTSPVLERIHCHGLYTPPAGHLVKLIHPSAHDVRLPASNWLVQASLPSLQELFCDFSYDDEDLTVLLSFLERSPCTLRSLTFKRFEMSPIPIRALSPYVLALRELHLRIGTPEPEAFIAGVLGPLRDADVLAALETLTVSLQFFRVFDIGHMHDDEHWVSVMLRAYTRIVNARPRLSLLHLKLYEDQDEWIETRAFQELKNCEARGGFRLETRNRARLSPKR</sequence>
<dbReference type="Proteomes" id="UP000054007">
    <property type="component" value="Unassembled WGS sequence"/>
</dbReference>
<reference evidence="1 2" key="1">
    <citation type="journal article" date="2015" name="Fungal Genet. Biol.">
        <title>Evolution of novel wood decay mechanisms in Agaricales revealed by the genome sequences of Fistulina hepatica and Cylindrobasidium torrendii.</title>
        <authorList>
            <person name="Floudas D."/>
            <person name="Held B.W."/>
            <person name="Riley R."/>
            <person name="Nagy L.G."/>
            <person name="Koehler G."/>
            <person name="Ransdell A.S."/>
            <person name="Younus H."/>
            <person name="Chow J."/>
            <person name="Chiniquy J."/>
            <person name="Lipzen A."/>
            <person name="Tritt A."/>
            <person name="Sun H."/>
            <person name="Haridas S."/>
            <person name="LaButti K."/>
            <person name="Ohm R.A."/>
            <person name="Kues U."/>
            <person name="Blanchette R.A."/>
            <person name="Grigoriev I.V."/>
            <person name="Minto R.E."/>
            <person name="Hibbett D.S."/>
        </authorList>
    </citation>
    <scope>NUCLEOTIDE SEQUENCE [LARGE SCALE GENOMIC DNA]</scope>
    <source>
        <strain evidence="1 2">FP15055 ss-10</strain>
    </source>
</reference>
<dbReference type="AlphaFoldDB" id="A0A0D7B4W0"/>
<evidence type="ECO:0008006" key="3">
    <source>
        <dbReference type="Google" id="ProtNLM"/>
    </source>
</evidence>
<gene>
    <name evidence="1" type="ORF">CYLTODRAFT_492245</name>
</gene>
<evidence type="ECO:0000313" key="1">
    <source>
        <dbReference type="EMBL" id="KIY65547.1"/>
    </source>
</evidence>
<proteinExistence type="predicted"/>
<dbReference type="OrthoDB" id="3365698at2759"/>